<accession>A0A8I6XFM3</accession>
<evidence type="ECO:0000256" key="4">
    <source>
        <dbReference type="SAM" id="MobiDB-lite"/>
    </source>
</evidence>
<reference evidence="6" key="3">
    <citation type="submission" date="2022-01" db="UniProtKB">
        <authorList>
            <consortium name="EnsemblPlants"/>
        </authorList>
    </citation>
    <scope>IDENTIFICATION</scope>
    <source>
        <strain evidence="6">subsp. vulgare</strain>
    </source>
</reference>
<dbReference type="AlphaFoldDB" id="A0A8I6XFM3"/>
<dbReference type="GO" id="GO:0008234">
    <property type="term" value="F:cysteine-type peptidase activity"/>
    <property type="evidence" value="ECO:0007669"/>
    <property type="project" value="InterPro"/>
</dbReference>
<evidence type="ECO:0000313" key="7">
    <source>
        <dbReference type="Proteomes" id="UP000011116"/>
    </source>
</evidence>
<dbReference type="PANTHER" id="PTHR34835:SF77">
    <property type="entry name" value="OS08G0365200 PROTEIN"/>
    <property type="match status" value="1"/>
</dbReference>
<evidence type="ECO:0000256" key="2">
    <source>
        <dbReference type="ARBA" id="ARBA00022670"/>
    </source>
</evidence>
<evidence type="ECO:0000313" key="6">
    <source>
        <dbReference type="EnsemblPlants" id="HORVU.MOREX.r3.2HG0212640.1"/>
    </source>
</evidence>
<organism evidence="6 7">
    <name type="scientific">Hordeum vulgare subsp. vulgare</name>
    <name type="common">Domesticated barley</name>
    <dbReference type="NCBI Taxonomy" id="112509"/>
    <lineage>
        <taxon>Eukaryota</taxon>
        <taxon>Viridiplantae</taxon>
        <taxon>Streptophyta</taxon>
        <taxon>Embryophyta</taxon>
        <taxon>Tracheophyta</taxon>
        <taxon>Spermatophyta</taxon>
        <taxon>Magnoliopsida</taxon>
        <taxon>Liliopsida</taxon>
        <taxon>Poales</taxon>
        <taxon>Poaceae</taxon>
        <taxon>BOP clade</taxon>
        <taxon>Pooideae</taxon>
        <taxon>Triticodae</taxon>
        <taxon>Triticeae</taxon>
        <taxon>Hordeinae</taxon>
        <taxon>Hordeum</taxon>
    </lineage>
</organism>
<dbReference type="SUPFAM" id="SSF54001">
    <property type="entry name" value="Cysteine proteinases"/>
    <property type="match status" value="1"/>
</dbReference>
<dbReference type="InterPro" id="IPR038765">
    <property type="entry name" value="Papain-like_cys_pep_sf"/>
</dbReference>
<feature type="domain" description="Ubiquitin-like protease family profile" evidence="5">
    <location>
        <begin position="534"/>
        <end position="614"/>
    </location>
</feature>
<feature type="region of interest" description="Disordered" evidence="4">
    <location>
        <begin position="379"/>
        <end position="418"/>
    </location>
</feature>
<sequence>MLQSRYAAGRLHDIVLGLAPARKNLIRTKKWGNLLDVSKFSAPEGLLEWIIDRIDPKLGEFRNPRNNTNILFTPEMVEKVLGLPHGTRPVVVISKHEESPHREFYKTYYDHGRRAPIHYAATILEKEVDLDDETFFRTFFLVALATHLTPGTGNMVPLEYLGSLEVASEVCEYAWGDQILKDVMTEIDTFQKKKKKAILDGAFKKIWVGSCLPLVAIIYMDHLDFLESSISMHHINYSLPRASHVTDDDFKFVMLHDKSRLTLNAHIYGARPFRAPESTPYAIQRSNYDDQPATHPYIQQTENNCTNHPPQTEENQDMHHEAPRFPIKHPETWTQAFAEPAPSTHEGEFVDASTAVVQTTAAGPTTMATVEANLAHISPQSSPIHAPTPTSPTQLTQDNTSEGPNMSHNVNEGGQPTTGDVLHTIGTQTQEKKNRKKRACLRKTEDTRLKKIKVTSSSIELYNKYITARCLRPPKKTDKRPPFIDYGGYHISYEHFRDALKPRGWVDTHTMELYIRQFNLQQTMEACSSALPTKYAFSQSLTAKLSVPEEKFVATNCLREFNNAYQDGSLKSKDMLYFAIPHKQHWILCCINLLYKQINIFDSDKKLKNDEVYELSNNLVTNFTTLATHAKAFTKLDFMKFTCFNPPPPRLPPTENALRLRNIHNALHEAMGWEDHGQLFQGYIRPLGDYHRTNHNFAAQQPRSYLGTEDQLRNRLSRDQTNNIPRR</sequence>
<protein>
    <recommendedName>
        <fullName evidence="5">Ubiquitin-like protease family profile domain-containing protein</fullName>
    </recommendedName>
</protein>
<keyword evidence="3" id="KW-0378">Hydrolase</keyword>
<comment type="similarity">
    <text evidence="1">Belongs to the peptidase C48 family.</text>
</comment>
<name>A0A8I6XFM3_HORVV</name>
<feature type="compositionally biased region" description="Polar residues" evidence="4">
    <location>
        <begin position="391"/>
        <end position="418"/>
    </location>
</feature>
<evidence type="ECO:0000256" key="3">
    <source>
        <dbReference type="ARBA" id="ARBA00022801"/>
    </source>
</evidence>
<evidence type="ECO:0000259" key="5">
    <source>
        <dbReference type="Pfam" id="PF02902"/>
    </source>
</evidence>
<reference evidence="7" key="1">
    <citation type="journal article" date="2012" name="Nature">
        <title>A physical, genetic and functional sequence assembly of the barley genome.</title>
        <authorList>
            <consortium name="The International Barley Genome Sequencing Consortium"/>
            <person name="Mayer K.F."/>
            <person name="Waugh R."/>
            <person name="Brown J.W."/>
            <person name="Schulman A."/>
            <person name="Langridge P."/>
            <person name="Platzer M."/>
            <person name="Fincher G.B."/>
            <person name="Muehlbauer G.J."/>
            <person name="Sato K."/>
            <person name="Close T.J."/>
            <person name="Wise R.P."/>
            <person name="Stein N."/>
        </authorList>
    </citation>
    <scope>NUCLEOTIDE SEQUENCE [LARGE SCALE GENOMIC DNA]</scope>
    <source>
        <strain evidence="7">cv. Morex</strain>
    </source>
</reference>
<dbReference type="Gramene" id="HORVU.MOREX.r3.2HG0212640.1">
    <property type="protein sequence ID" value="HORVU.MOREX.r3.2HG0212640.1"/>
    <property type="gene ID" value="HORVU.MOREX.r3.2HG0212640"/>
</dbReference>
<dbReference type="EnsemblPlants" id="HORVU.MOREX.r3.2HG0212640.1">
    <property type="protein sequence ID" value="HORVU.MOREX.r3.2HG0212640.1"/>
    <property type="gene ID" value="HORVU.MOREX.r3.2HG0212640"/>
</dbReference>
<dbReference type="Gramene" id="HORVU.MOREX.r2.2HG0176840.1">
    <property type="protein sequence ID" value="HORVU.MOREX.r2.2HG0176840.1"/>
    <property type="gene ID" value="HORVU.MOREX.r2.2HG0176840"/>
</dbReference>
<proteinExistence type="inferred from homology"/>
<dbReference type="InterPro" id="IPR003653">
    <property type="entry name" value="Peptidase_C48_C"/>
</dbReference>
<dbReference type="Gene3D" id="3.40.395.10">
    <property type="entry name" value="Adenoviral Proteinase, Chain A"/>
    <property type="match status" value="1"/>
</dbReference>
<dbReference type="GO" id="GO:0006508">
    <property type="term" value="P:proteolysis"/>
    <property type="evidence" value="ECO:0007669"/>
    <property type="project" value="UniProtKB-KW"/>
</dbReference>
<dbReference type="Proteomes" id="UP000011116">
    <property type="component" value="Chromosome 2H"/>
</dbReference>
<evidence type="ECO:0000256" key="1">
    <source>
        <dbReference type="ARBA" id="ARBA00005234"/>
    </source>
</evidence>
<dbReference type="Pfam" id="PF02902">
    <property type="entry name" value="Peptidase_C48"/>
    <property type="match status" value="1"/>
</dbReference>
<dbReference type="PANTHER" id="PTHR34835">
    <property type="entry name" value="OS07G0283600 PROTEIN-RELATED"/>
    <property type="match status" value="1"/>
</dbReference>
<keyword evidence="7" id="KW-1185">Reference proteome</keyword>
<keyword evidence="2" id="KW-0645">Protease</keyword>
<reference evidence="6" key="2">
    <citation type="submission" date="2020-10" db="EMBL/GenBank/DDBJ databases">
        <authorList>
            <person name="Scholz U."/>
            <person name="Mascher M."/>
            <person name="Fiebig A."/>
        </authorList>
    </citation>
    <scope>NUCLEOTIDE SEQUENCE [LARGE SCALE GENOMIC DNA]</scope>
    <source>
        <strain evidence="6">cv. Morex</strain>
    </source>
</reference>